<dbReference type="Proteomes" id="UP001169217">
    <property type="component" value="Unassembled WGS sequence"/>
</dbReference>
<dbReference type="Gene3D" id="3.40.50.1110">
    <property type="entry name" value="SGNH hydrolase"/>
    <property type="match status" value="1"/>
</dbReference>
<proteinExistence type="inferred from homology"/>
<gene>
    <name evidence="12" type="ORF">CLIM01_04346</name>
</gene>
<keyword evidence="8" id="KW-0326">Glycosidase</keyword>
<keyword evidence="5" id="KW-0964">Secreted</keyword>
<dbReference type="InterPro" id="IPR013830">
    <property type="entry name" value="SGNH_hydro"/>
</dbReference>
<dbReference type="InterPro" id="IPR001547">
    <property type="entry name" value="Glyco_hydro_5"/>
</dbReference>
<evidence type="ECO:0000256" key="6">
    <source>
        <dbReference type="ARBA" id="ARBA00022729"/>
    </source>
</evidence>
<dbReference type="PANTHER" id="PTHR31451">
    <property type="match status" value="1"/>
</dbReference>
<accession>A0ABQ9Q3C6</accession>
<comment type="catalytic activity">
    <reaction evidence="1">
        <text>Random hydrolysis of (1-&gt;4)-beta-D-mannosidic linkages in mannans, galactomannans and glucomannans.</text>
        <dbReference type="EC" id="3.2.1.78"/>
    </reaction>
</comment>
<comment type="caution">
    <text evidence="12">The sequence shown here is derived from an EMBL/GenBank/DDBJ whole genome shotgun (WGS) entry which is preliminary data.</text>
</comment>
<evidence type="ECO:0000256" key="5">
    <source>
        <dbReference type="ARBA" id="ARBA00022525"/>
    </source>
</evidence>
<dbReference type="InterPro" id="IPR036514">
    <property type="entry name" value="SGNH_hydro_sf"/>
</dbReference>
<evidence type="ECO:0000256" key="2">
    <source>
        <dbReference type="ARBA" id="ARBA00004613"/>
    </source>
</evidence>
<feature type="signal peptide" evidence="9">
    <location>
        <begin position="1"/>
        <end position="19"/>
    </location>
</feature>
<name>A0ABQ9Q3C6_9PEZI</name>
<feature type="domain" description="Glycoside hydrolase family 5" evidence="11">
    <location>
        <begin position="29"/>
        <end position="272"/>
    </location>
</feature>
<dbReference type="CDD" id="cd01833">
    <property type="entry name" value="XynB_like"/>
    <property type="match status" value="1"/>
</dbReference>
<dbReference type="InterPro" id="IPR045053">
    <property type="entry name" value="MAN-like"/>
</dbReference>
<evidence type="ECO:0000256" key="1">
    <source>
        <dbReference type="ARBA" id="ARBA00001678"/>
    </source>
</evidence>
<protein>
    <recommendedName>
        <fullName evidence="4">mannan endo-1,4-beta-mannosidase</fullName>
        <ecNumber evidence="4">3.2.1.78</ecNumber>
    </recommendedName>
</protein>
<evidence type="ECO:0000313" key="12">
    <source>
        <dbReference type="EMBL" id="KAK0378314.1"/>
    </source>
</evidence>
<evidence type="ECO:0000259" key="11">
    <source>
        <dbReference type="Pfam" id="PF26410"/>
    </source>
</evidence>
<reference evidence="12" key="1">
    <citation type="submission" date="2023-04" db="EMBL/GenBank/DDBJ databases">
        <title>Colletotrichum limetticola genome sequence.</title>
        <authorList>
            <person name="Baroncelli R."/>
        </authorList>
    </citation>
    <scope>NUCLEOTIDE SEQUENCE</scope>
    <source>
        <strain evidence="12">KLA-Anderson</strain>
    </source>
</reference>
<evidence type="ECO:0000256" key="3">
    <source>
        <dbReference type="ARBA" id="ARBA00005641"/>
    </source>
</evidence>
<keyword evidence="13" id="KW-1185">Reference proteome</keyword>
<comment type="similarity">
    <text evidence="3">Belongs to the glycosyl hydrolase 5 (cellulase A) family.</text>
</comment>
<organism evidence="12 13">
    <name type="scientific">Colletotrichum limetticola</name>
    <dbReference type="NCBI Taxonomy" id="1209924"/>
    <lineage>
        <taxon>Eukaryota</taxon>
        <taxon>Fungi</taxon>
        <taxon>Dikarya</taxon>
        <taxon>Ascomycota</taxon>
        <taxon>Pezizomycotina</taxon>
        <taxon>Sordariomycetes</taxon>
        <taxon>Hypocreomycetidae</taxon>
        <taxon>Glomerellales</taxon>
        <taxon>Glomerellaceae</taxon>
        <taxon>Colletotrichum</taxon>
        <taxon>Colletotrichum acutatum species complex</taxon>
    </lineage>
</organism>
<dbReference type="Pfam" id="PF13472">
    <property type="entry name" value="Lipase_GDSL_2"/>
    <property type="match status" value="1"/>
</dbReference>
<dbReference type="PANTHER" id="PTHR31451:SF39">
    <property type="entry name" value="MANNAN ENDO-1,4-BETA-MANNOSIDASE 1"/>
    <property type="match status" value="1"/>
</dbReference>
<keyword evidence="7" id="KW-0378">Hydrolase</keyword>
<dbReference type="Gene3D" id="3.20.20.80">
    <property type="entry name" value="Glycosidases"/>
    <property type="match status" value="1"/>
</dbReference>
<evidence type="ECO:0000259" key="10">
    <source>
        <dbReference type="Pfam" id="PF13472"/>
    </source>
</evidence>
<dbReference type="SUPFAM" id="SSF52266">
    <property type="entry name" value="SGNH hydrolase"/>
    <property type="match status" value="1"/>
</dbReference>
<dbReference type="InterPro" id="IPR017853">
    <property type="entry name" value="GH"/>
</dbReference>
<dbReference type="Pfam" id="PF26410">
    <property type="entry name" value="GH5_mannosidase"/>
    <property type="match status" value="1"/>
</dbReference>
<feature type="domain" description="SGNH hydrolase-type esterase" evidence="10">
    <location>
        <begin position="328"/>
        <end position="463"/>
    </location>
</feature>
<evidence type="ECO:0000313" key="13">
    <source>
        <dbReference type="Proteomes" id="UP001169217"/>
    </source>
</evidence>
<keyword evidence="6 9" id="KW-0732">Signal</keyword>
<sequence length="481" mass="52834">MKLALVSIFANLASIQALAVPEPRQASTFPSASGTKFTIDGQTKYFAGSNSYWISFLTNNADVDLVMDNVAKAGLKIFRVWGFNDVNAVPSGNQVWYQHLSASGSQINTGVNGLQRLDAVVAAAEKKGVKLIIPFVNHWDDYGGMNAYVKAFGGSKETWYTNTQAQTQYKAYIRAVVSRYKNSPAIFAWELANEPRCKGCSTDVIFLWAQATSQFVKSLDANHMVTLGDEGMGLPGDGSYPYQYGEGTDFIKNLGIKTLDFGTFHMYPDHWSVDLKTWSPGWIKSHGEACAKAGKPCLFEESEEKVKIMPLGDSITGSPGCGFDYDGDNEGHGGLLATDLARESRLERWLGDTKPDIVMMHLGSNDVWSTKKPEEILGAMDKLVDQMRASQESMKILIAQVTPLDPAGCTNCMRGIEDFNKVIPNWASSKSNEKSRITVVDCHKDFDVKGMTRDGVHPNGRGDEKLADSWFEPLVKVIKGG</sequence>
<evidence type="ECO:0000256" key="4">
    <source>
        <dbReference type="ARBA" id="ARBA00012706"/>
    </source>
</evidence>
<evidence type="ECO:0000256" key="8">
    <source>
        <dbReference type="ARBA" id="ARBA00023295"/>
    </source>
</evidence>
<dbReference type="SUPFAM" id="SSF51445">
    <property type="entry name" value="(Trans)glycosidases"/>
    <property type="match status" value="1"/>
</dbReference>
<comment type="subcellular location">
    <subcellularLocation>
        <location evidence="2">Secreted</location>
    </subcellularLocation>
</comment>
<dbReference type="EC" id="3.2.1.78" evidence="4"/>
<dbReference type="EMBL" id="JARUPT010000100">
    <property type="protein sequence ID" value="KAK0378314.1"/>
    <property type="molecule type" value="Genomic_DNA"/>
</dbReference>
<feature type="chain" id="PRO_5047245613" description="mannan endo-1,4-beta-mannosidase" evidence="9">
    <location>
        <begin position="20"/>
        <end position="481"/>
    </location>
</feature>
<evidence type="ECO:0000256" key="9">
    <source>
        <dbReference type="SAM" id="SignalP"/>
    </source>
</evidence>
<evidence type="ECO:0000256" key="7">
    <source>
        <dbReference type="ARBA" id="ARBA00022801"/>
    </source>
</evidence>